<evidence type="ECO:0000313" key="2">
    <source>
        <dbReference type="Proteomes" id="UP000571554"/>
    </source>
</evidence>
<sequence length="97" mass="10925">MAHTMILLPDDATHLATFHSIGSRRFTARGRKYHPAAINTASPVPNVFASLRQLTATVLRVCFSFFYRHFAPGRLMRPLQASGSSRHCIIVRFSRIV</sequence>
<proteinExistence type="predicted"/>
<name>A0A7W9U568_9BURK</name>
<gene>
    <name evidence="1" type="ORF">F4827_007104</name>
</gene>
<dbReference type="AlphaFoldDB" id="A0A7W9U568"/>
<organism evidence="1 2">
    <name type="scientific">Paraburkholderia bannensis</name>
    <dbReference type="NCBI Taxonomy" id="765414"/>
    <lineage>
        <taxon>Bacteria</taxon>
        <taxon>Pseudomonadati</taxon>
        <taxon>Pseudomonadota</taxon>
        <taxon>Betaproteobacteria</taxon>
        <taxon>Burkholderiales</taxon>
        <taxon>Burkholderiaceae</taxon>
        <taxon>Paraburkholderia</taxon>
    </lineage>
</organism>
<dbReference type="Proteomes" id="UP000571554">
    <property type="component" value="Unassembled WGS sequence"/>
</dbReference>
<reference evidence="1 2" key="1">
    <citation type="submission" date="2020-08" db="EMBL/GenBank/DDBJ databases">
        <title>Above-ground endophytic microbial communities from plants in different locations in the United States.</title>
        <authorList>
            <person name="Frank C."/>
        </authorList>
    </citation>
    <scope>NUCLEOTIDE SEQUENCE [LARGE SCALE GENOMIC DNA]</scope>
    <source>
        <strain evidence="1 2">WP4_2_2</strain>
    </source>
</reference>
<keyword evidence="2" id="KW-1185">Reference proteome</keyword>
<evidence type="ECO:0000313" key="1">
    <source>
        <dbReference type="EMBL" id="MBB6107222.1"/>
    </source>
</evidence>
<dbReference type="EMBL" id="JACHBW010000052">
    <property type="protein sequence ID" value="MBB6107222.1"/>
    <property type="molecule type" value="Genomic_DNA"/>
</dbReference>
<comment type="caution">
    <text evidence="1">The sequence shown here is derived from an EMBL/GenBank/DDBJ whole genome shotgun (WGS) entry which is preliminary data.</text>
</comment>
<accession>A0A7W9U568</accession>
<protein>
    <submittedName>
        <fullName evidence="1">Uncharacterized protein</fullName>
    </submittedName>
</protein>